<reference evidence="2 3" key="1">
    <citation type="submission" date="2017-08" db="EMBL/GenBank/DDBJ databases">
        <title>Genomes of Fischerella (Mastigocladus) sp. strains.</title>
        <authorList>
            <person name="Miller S.R."/>
        </authorList>
    </citation>
    <scope>NUCLEOTIDE SEQUENCE [LARGE SCALE GENOMIC DNA]</scope>
    <source>
        <strain evidence="2 3">CCMEE 5323</strain>
    </source>
</reference>
<keyword evidence="3" id="KW-1185">Reference proteome</keyword>
<keyword evidence="1" id="KW-0472">Membrane</keyword>
<dbReference type="RefSeq" id="WP_016866496.1">
    <property type="nucleotide sequence ID" value="NZ_CAWNVR010000418.1"/>
</dbReference>
<feature type="transmembrane region" description="Helical" evidence="1">
    <location>
        <begin position="48"/>
        <end position="68"/>
    </location>
</feature>
<name>A0A2N6K8S5_FISMU</name>
<dbReference type="InterPro" id="IPR058965">
    <property type="entry name" value="SOI/HabA-like"/>
</dbReference>
<feature type="transmembrane region" description="Helical" evidence="1">
    <location>
        <begin position="74"/>
        <end position="97"/>
    </location>
</feature>
<dbReference type="Pfam" id="PF26512">
    <property type="entry name" value="SOI"/>
    <property type="match status" value="1"/>
</dbReference>
<evidence type="ECO:0000313" key="3">
    <source>
        <dbReference type="Proteomes" id="UP000235036"/>
    </source>
</evidence>
<sequence>MNPLAIQLILHGAIVLLIGLLTGIPYGHAINMKQDENTVRGWRVAHSGLAMGGTTMIAFASVLSYLKLDPISNFTLVYSLVVSGYGFCIALPYGAWVGHRGLSIVGSIKNKVVYAGNMVGAIGSLIATLLLIFSCLRTLFVT</sequence>
<protein>
    <recommendedName>
        <fullName evidence="4">DUF4079 domain-containing protein</fullName>
    </recommendedName>
</protein>
<dbReference type="Proteomes" id="UP000235036">
    <property type="component" value="Unassembled WGS sequence"/>
</dbReference>
<feature type="transmembrane region" description="Helical" evidence="1">
    <location>
        <begin position="6"/>
        <end position="27"/>
    </location>
</feature>
<dbReference type="EMBL" id="NRQW01000033">
    <property type="protein sequence ID" value="PLZ94090.1"/>
    <property type="molecule type" value="Genomic_DNA"/>
</dbReference>
<comment type="caution">
    <text evidence="2">The sequence shown here is derived from an EMBL/GenBank/DDBJ whole genome shotgun (WGS) entry which is preliminary data.</text>
</comment>
<dbReference type="AlphaFoldDB" id="A0A2N6K8S5"/>
<gene>
    <name evidence="2" type="ORF">CEN44_01450</name>
</gene>
<keyword evidence="1" id="KW-0812">Transmembrane</keyword>
<evidence type="ECO:0000313" key="2">
    <source>
        <dbReference type="EMBL" id="PLZ94090.1"/>
    </source>
</evidence>
<organism evidence="2 3">
    <name type="scientific">Fischerella muscicola CCMEE 5323</name>
    <dbReference type="NCBI Taxonomy" id="2019572"/>
    <lineage>
        <taxon>Bacteria</taxon>
        <taxon>Bacillati</taxon>
        <taxon>Cyanobacteriota</taxon>
        <taxon>Cyanophyceae</taxon>
        <taxon>Nostocales</taxon>
        <taxon>Hapalosiphonaceae</taxon>
        <taxon>Fischerella</taxon>
    </lineage>
</organism>
<proteinExistence type="predicted"/>
<feature type="transmembrane region" description="Helical" evidence="1">
    <location>
        <begin position="118"/>
        <end position="140"/>
    </location>
</feature>
<evidence type="ECO:0000256" key="1">
    <source>
        <dbReference type="SAM" id="Phobius"/>
    </source>
</evidence>
<accession>A0A2N6K8S5</accession>
<keyword evidence="1" id="KW-1133">Transmembrane helix</keyword>
<evidence type="ECO:0008006" key="4">
    <source>
        <dbReference type="Google" id="ProtNLM"/>
    </source>
</evidence>